<evidence type="ECO:0000256" key="6">
    <source>
        <dbReference type="ARBA" id="ARBA00022692"/>
    </source>
</evidence>
<proteinExistence type="predicted"/>
<reference evidence="12" key="1">
    <citation type="journal article" date="2021" name="Science">
        <title>Hunting the eagle killer: A cyanobacterial neurotoxin causes vacuolar myelinopathy.</title>
        <authorList>
            <person name="Breinlinger S."/>
            <person name="Phillips T.J."/>
            <person name="Haram B.N."/>
            <person name="Mares J."/>
            <person name="Martinez Yerena J.A."/>
            <person name="Hrouzek P."/>
            <person name="Sobotka R."/>
            <person name="Henderson W.M."/>
            <person name="Schmieder P."/>
            <person name="Williams S.M."/>
            <person name="Lauderdale J.D."/>
            <person name="Wilde H.D."/>
            <person name="Gerrin W."/>
            <person name="Kust A."/>
            <person name="Washington J.W."/>
            <person name="Wagner C."/>
            <person name="Geier B."/>
            <person name="Liebeke M."/>
            <person name="Enke H."/>
            <person name="Niedermeyer T.H.J."/>
            <person name="Wilde S.B."/>
        </authorList>
    </citation>
    <scope>NUCLEOTIDE SEQUENCE [LARGE SCALE GENOMIC DNA]</scope>
    <source>
        <strain evidence="12">Thurmond2011</strain>
    </source>
</reference>
<evidence type="ECO:0000256" key="10">
    <source>
        <dbReference type="SAM" id="Phobius"/>
    </source>
</evidence>
<keyword evidence="6 10" id="KW-0812">Transmembrane</keyword>
<dbReference type="EMBL" id="JAALHA020000033">
    <property type="protein sequence ID" value="MDR9900364.1"/>
    <property type="molecule type" value="Genomic_DNA"/>
</dbReference>
<keyword evidence="4" id="KW-0328">Glycosyltransferase</keyword>
<name>A0AAP5ME46_9CYAN</name>
<accession>A0AAP5ME46</accession>
<keyword evidence="8 10" id="KW-1133">Transmembrane helix</keyword>
<comment type="caution">
    <text evidence="11">The sequence shown here is derived from an EMBL/GenBank/DDBJ whole genome shotgun (WGS) entry which is preliminary data.</text>
</comment>
<evidence type="ECO:0000313" key="12">
    <source>
        <dbReference type="Proteomes" id="UP000667802"/>
    </source>
</evidence>
<feature type="transmembrane region" description="Helical" evidence="10">
    <location>
        <begin position="377"/>
        <end position="395"/>
    </location>
</feature>
<dbReference type="GO" id="GO:0000009">
    <property type="term" value="F:alpha-1,6-mannosyltransferase activity"/>
    <property type="evidence" value="ECO:0007669"/>
    <property type="project" value="InterPro"/>
</dbReference>
<feature type="transmembrane region" description="Helical" evidence="10">
    <location>
        <begin position="283"/>
        <end position="300"/>
    </location>
</feature>
<keyword evidence="5" id="KW-0808">Transferase</keyword>
<evidence type="ECO:0000256" key="5">
    <source>
        <dbReference type="ARBA" id="ARBA00022679"/>
    </source>
</evidence>
<evidence type="ECO:0000256" key="2">
    <source>
        <dbReference type="ARBA" id="ARBA00004687"/>
    </source>
</evidence>
<evidence type="ECO:0008006" key="13">
    <source>
        <dbReference type="Google" id="ProtNLM"/>
    </source>
</evidence>
<keyword evidence="7" id="KW-0256">Endoplasmic reticulum</keyword>
<evidence type="ECO:0000256" key="3">
    <source>
        <dbReference type="ARBA" id="ARBA00022502"/>
    </source>
</evidence>
<keyword evidence="3" id="KW-0337">GPI-anchor biosynthesis</keyword>
<dbReference type="InterPro" id="IPR007315">
    <property type="entry name" value="PIG-V/Gpi18"/>
</dbReference>
<evidence type="ECO:0000256" key="7">
    <source>
        <dbReference type="ARBA" id="ARBA00022824"/>
    </source>
</evidence>
<organism evidence="11 12">
    <name type="scientific">Aetokthonos hydrillicola Thurmond2011</name>
    <dbReference type="NCBI Taxonomy" id="2712845"/>
    <lineage>
        <taxon>Bacteria</taxon>
        <taxon>Bacillati</taxon>
        <taxon>Cyanobacteriota</taxon>
        <taxon>Cyanophyceae</taxon>
        <taxon>Nostocales</taxon>
        <taxon>Hapalosiphonaceae</taxon>
        <taxon>Aetokthonos</taxon>
    </lineage>
</organism>
<feature type="transmembrane region" description="Helical" evidence="10">
    <location>
        <begin position="402"/>
        <end position="422"/>
    </location>
</feature>
<dbReference type="GO" id="GO:0004376">
    <property type="term" value="F:GPI mannosyltransferase activity"/>
    <property type="evidence" value="ECO:0007669"/>
    <property type="project" value="InterPro"/>
</dbReference>
<dbReference type="RefSeq" id="WP_208341605.1">
    <property type="nucleotide sequence ID" value="NZ_CAWQFN010000924.1"/>
</dbReference>
<evidence type="ECO:0000256" key="8">
    <source>
        <dbReference type="ARBA" id="ARBA00022989"/>
    </source>
</evidence>
<feature type="transmembrane region" description="Helical" evidence="10">
    <location>
        <begin position="305"/>
        <end position="324"/>
    </location>
</feature>
<evidence type="ECO:0000256" key="1">
    <source>
        <dbReference type="ARBA" id="ARBA00004477"/>
    </source>
</evidence>
<feature type="transmembrane region" description="Helical" evidence="10">
    <location>
        <begin position="95"/>
        <end position="126"/>
    </location>
</feature>
<sequence length="424" mass="48516">MRISTKHFHDQWINSFIFILLLWLCSRILIVIAMVLIAPTMPSSSHHVGGWGWEVFTRWDGLWYQKIATSGYEYARDGHAHTVAFFPMFPLMSKALMVLGLPFAIAGTLVNNVAFLTVIVVLYYWVTKLHGIKVARWTAAYLIWCPLSLYGTVAYTEGLFLLLSTLSLQAFDKNQYVRASFWGALTTATRLNGVMLIPTFLFLAYKERRGVNGYITAGLTSIGFLLYTSYCAMQFGDPLAFLHTQAGFGHRSSASFDWQHWGLNFIYGIFGPMNWDHWLPKDLFHPVQFVVICAGGYLLWRYRSLLNPIAMSWISFVLLVWLWLLWGDGFVKTYMVIGGGFLLWYFRHELRSVIVTWGAFSLWLVLFSGSIVANERFAFGIVSLAIAMGMLLSRFKHWGLPTLVYFAIVLISFAVRFSRNIWVA</sequence>
<gene>
    <name evidence="11" type="ORF">G7B40_038325</name>
</gene>
<dbReference type="AlphaFoldDB" id="A0AAP5ME46"/>
<dbReference type="PANTHER" id="PTHR12468:SF2">
    <property type="entry name" value="GPI MANNOSYLTRANSFERASE 2"/>
    <property type="match status" value="1"/>
</dbReference>
<keyword evidence="12" id="KW-1185">Reference proteome</keyword>
<dbReference type="GO" id="GO:0016020">
    <property type="term" value="C:membrane"/>
    <property type="evidence" value="ECO:0007669"/>
    <property type="project" value="GOC"/>
</dbReference>
<evidence type="ECO:0000256" key="4">
    <source>
        <dbReference type="ARBA" id="ARBA00022676"/>
    </source>
</evidence>
<dbReference type="Proteomes" id="UP000667802">
    <property type="component" value="Unassembled WGS sequence"/>
</dbReference>
<feature type="transmembrane region" description="Helical" evidence="10">
    <location>
        <begin position="12"/>
        <end position="38"/>
    </location>
</feature>
<evidence type="ECO:0000256" key="9">
    <source>
        <dbReference type="ARBA" id="ARBA00023136"/>
    </source>
</evidence>
<feature type="transmembrane region" description="Helical" evidence="10">
    <location>
        <begin position="138"/>
        <end position="161"/>
    </location>
</feature>
<evidence type="ECO:0000313" key="11">
    <source>
        <dbReference type="EMBL" id="MDR9900364.1"/>
    </source>
</evidence>
<dbReference type="GO" id="GO:0006506">
    <property type="term" value="P:GPI anchor biosynthetic process"/>
    <property type="evidence" value="ECO:0007669"/>
    <property type="project" value="UniProtKB-KW"/>
</dbReference>
<feature type="transmembrane region" description="Helical" evidence="10">
    <location>
        <begin position="353"/>
        <end position="371"/>
    </location>
</feature>
<comment type="pathway">
    <text evidence="2">Glycolipid biosynthesis; glycosylphosphatidylinositol-anchor biosynthesis.</text>
</comment>
<comment type="subcellular location">
    <subcellularLocation>
        <location evidence="1">Endoplasmic reticulum membrane</location>
        <topology evidence="1">Multi-pass membrane protein</topology>
    </subcellularLocation>
</comment>
<protein>
    <recommendedName>
        <fullName evidence="13">Integral membrane protein</fullName>
    </recommendedName>
</protein>
<feature type="transmembrane region" description="Helical" evidence="10">
    <location>
        <begin position="181"/>
        <end position="204"/>
    </location>
</feature>
<keyword evidence="9 10" id="KW-0472">Membrane</keyword>
<feature type="transmembrane region" description="Helical" evidence="10">
    <location>
        <begin position="211"/>
        <end position="230"/>
    </location>
</feature>
<dbReference type="PANTHER" id="PTHR12468">
    <property type="entry name" value="GPI MANNOSYLTRANSFERASE 2"/>
    <property type="match status" value="1"/>
</dbReference>
<dbReference type="GO" id="GO:0031501">
    <property type="term" value="C:mannosyltransferase complex"/>
    <property type="evidence" value="ECO:0007669"/>
    <property type="project" value="TreeGrafter"/>
</dbReference>